<dbReference type="Gene3D" id="3.40.50.300">
    <property type="entry name" value="P-loop containing nucleotide triphosphate hydrolases"/>
    <property type="match status" value="1"/>
</dbReference>
<dbReference type="Proteomes" id="UP000238762">
    <property type="component" value="Unassembled WGS sequence"/>
</dbReference>
<dbReference type="OrthoDB" id="5522963at2"/>
<reference evidence="1 2" key="2">
    <citation type="submission" date="2018-03" db="EMBL/GenBank/DDBJ databases">
        <title>The ancient ancestry and fast evolution of plastids.</title>
        <authorList>
            <person name="Moore K.R."/>
            <person name="Magnabosco C."/>
            <person name="Momper L."/>
            <person name="Gold D.A."/>
            <person name="Bosak T."/>
            <person name="Fournier G.P."/>
        </authorList>
    </citation>
    <scope>NUCLEOTIDE SEQUENCE [LARGE SCALE GENOMIC DNA]</scope>
    <source>
        <strain evidence="1 2">CCAP 1448/3</strain>
    </source>
</reference>
<evidence type="ECO:0008006" key="3">
    <source>
        <dbReference type="Google" id="ProtNLM"/>
    </source>
</evidence>
<dbReference type="SUPFAM" id="SSF52540">
    <property type="entry name" value="P-loop containing nucleoside triphosphate hydrolases"/>
    <property type="match status" value="1"/>
</dbReference>
<evidence type="ECO:0000313" key="2">
    <source>
        <dbReference type="Proteomes" id="UP000238762"/>
    </source>
</evidence>
<keyword evidence="2" id="KW-1185">Reference proteome</keyword>
<comment type="caution">
    <text evidence="1">The sequence shown here is derived from an EMBL/GenBank/DDBJ whole genome shotgun (WGS) entry which is preliminary data.</text>
</comment>
<sequence length="430" mass="49884">MRKMTLRASTEGLVKIRQARMYKGWTVDDPRWLWQASQLLEPNVNWQPEGPFADGLSMPTWKRFLAGKESIKVPAFQIFCQVLGLNWQEVCTSNFNRDATESIREFYVERVPYEEECYRELLNPGSLIRIKAPQQMGKTLLLQKILEKIADRGYRTVSLSFKLADRIHFSSLDKLLRWLSTNVSRELGLPSQLDEYWDEEGIGSKSSCSTYFEEYLLAQAETPLVLGLDDVDLVFPYPEVSEDFFALLRSWYEKGRTRKQWKKLRLVVIHSTEIYIRLNIDQSPFNVGLPIELPEFSQAQVQDLAKQHGLNWKTDDVEELMQMVGGHSDMVQQALYYLKNRPEISLKQLLETAPTEAGIYSNRLREHLLNLQKNPALAVALKKVITATENVRLSPMEIWNLQRMGLVKLQGNEVKSRCNLYSFYFGDRLS</sequence>
<reference evidence="1 2" key="1">
    <citation type="submission" date="2018-02" db="EMBL/GenBank/DDBJ databases">
        <authorList>
            <person name="Cohen D.B."/>
            <person name="Kent A.D."/>
        </authorList>
    </citation>
    <scope>NUCLEOTIDE SEQUENCE [LARGE SCALE GENOMIC DNA]</scope>
    <source>
        <strain evidence="1 2">CCAP 1448/3</strain>
    </source>
</reference>
<dbReference type="InterPro" id="IPR027417">
    <property type="entry name" value="P-loop_NTPase"/>
</dbReference>
<dbReference type="Pfam" id="PF14516">
    <property type="entry name" value="AAA_35"/>
    <property type="match status" value="1"/>
</dbReference>
<protein>
    <recommendedName>
        <fullName evidence="3">Serine/threonine protein kinase</fullName>
    </recommendedName>
</protein>
<accession>A0A2T1C7N9</accession>
<dbReference type="EMBL" id="PVWJ01000015">
    <property type="protein sequence ID" value="PSB04269.1"/>
    <property type="molecule type" value="Genomic_DNA"/>
</dbReference>
<organism evidence="1 2">
    <name type="scientific">Merismopedia glauca CCAP 1448/3</name>
    <dbReference type="NCBI Taxonomy" id="1296344"/>
    <lineage>
        <taxon>Bacteria</taxon>
        <taxon>Bacillati</taxon>
        <taxon>Cyanobacteriota</taxon>
        <taxon>Cyanophyceae</taxon>
        <taxon>Synechococcales</taxon>
        <taxon>Merismopediaceae</taxon>
        <taxon>Merismopedia</taxon>
    </lineage>
</organism>
<evidence type="ECO:0000313" key="1">
    <source>
        <dbReference type="EMBL" id="PSB04269.1"/>
    </source>
</evidence>
<gene>
    <name evidence="1" type="ORF">C7B64_04730</name>
</gene>
<proteinExistence type="predicted"/>
<dbReference type="AlphaFoldDB" id="A0A2T1C7N9"/>
<name>A0A2T1C7N9_9CYAN</name>